<name>A0A286GZD9_9PROT</name>
<dbReference type="Gene3D" id="3.90.25.10">
    <property type="entry name" value="UDP-galactose 4-epimerase, domain 1"/>
    <property type="match status" value="1"/>
</dbReference>
<gene>
    <name evidence="2" type="ORF">SAMN05421508_11459</name>
</gene>
<feature type="domain" description="NAD(P)-binding" evidence="1">
    <location>
        <begin position="6"/>
        <end position="189"/>
    </location>
</feature>
<evidence type="ECO:0000259" key="1">
    <source>
        <dbReference type="Pfam" id="PF13460"/>
    </source>
</evidence>
<dbReference type="OrthoDB" id="7352262at2"/>
<dbReference type="InterPro" id="IPR016040">
    <property type="entry name" value="NAD(P)-bd_dom"/>
</dbReference>
<evidence type="ECO:0000313" key="3">
    <source>
        <dbReference type="Proteomes" id="UP000219621"/>
    </source>
</evidence>
<dbReference type="SUPFAM" id="SSF51735">
    <property type="entry name" value="NAD(P)-binding Rossmann-fold domains"/>
    <property type="match status" value="1"/>
</dbReference>
<keyword evidence="3" id="KW-1185">Reference proteome</keyword>
<dbReference type="AlphaFoldDB" id="A0A286GZD9"/>
<organism evidence="2 3">
    <name type="scientific">Caenispirillum bisanense</name>
    <dbReference type="NCBI Taxonomy" id="414052"/>
    <lineage>
        <taxon>Bacteria</taxon>
        <taxon>Pseudomonadati</taxon>
        <taxon>Pseudomonadota</taxon>
        <taxon>Alphaproteobacteria</taxon>
        <taxon>Rhodospirillales</taxon>
        <taxon>Novispirillaceae</taxon>
        <taxon>Caenispirillum</taxon>
    </lineage>
</organism>
<dbReference type="Gene3D" id="3.40.50.720">
    <property type="entry name" value="NAD(P)-binding Rossmann-like Domain"/>
    <property type="match status" value="1"/>
</dbReference>
<sequence>MFAIMGATGQTGRAAVAHLRRSGQPVRAISRDARRAAALFGPEVDIAAADPTDPAALAAAFSGAWGVYAMLPPLPGSDDVVGDCAAMARAVAEAVRRSGVRRVVALSSGGAHLPAGSGVVRTLHDFEAALRHTDADVAFLRAADFLDNWAPMVAAAPASGVLPSARMPLDAPMETVSAEDVGRTAAELLVEDWRGMRIVDLLGPQEVTPQDVAAAVAVLSGRPVRAVPLPPDSLVPALLEAGAGSDYPRLLAQLYDGLNDGRVGFDAAADERRRGTVTLLQAVRRMLQPAPAGVT</sequence>
<evidence type="ECO:0000313" key="2">
    <source>
        <dbReference type="EMBL" id="SOE00832.1"/>
    </source>
</evidence>
<dbReference type="InterPro" id="IPR051604">
    <property type="entry name" value="Ergot_Alk_Oxidoreductase"/>
</dbReference>
<dbReference type="EMBL" id="OCNJ01000014">
    <property type="protein sequence ID" value="SOE00832.1"/>
    <property type="molecule type" value="Genomic_DNA"/>
</dbReference>
<dbReference type="Pfam" id="PF13460">
    <property type="entry name" value="NAD_binding_10"/>
    <property type="match status" value="1"/>
</dbReference>
<proteinExistence type="predicted"/>
<dbReference type="PANTHER" id="PTHR43162:SF1">
    <property type="entry name" value="PRESTALK A DIFFERENTIATION PROTEIN A"/>
    <property type="match status" value="1"/>
</dbReference>
<accession>A0A286GZD9</accession>
<dbReference type="PANTHER" id="PTHR43162">
    <property type="match status" value="1"/>
</dbReference>
<dbReference type="Proteomes" id="UP000219621">
    <property type="component" value="Unassembled WGS sequence"/>
</dbReference>
<protein>
    <submittedName>
        <fullName evidence="2">Uncharacterized conserved protein YbjT, contains NAD(P)-binding and DUF2867 domains</fullName>
    </submittedName>
</protein>
<reference evidence="2 3" key="1">
    <citation type="submission" date="2017-09" db="EMBL/GenBank/DDBJ databases">
        <authorList>
            <person name="Ehlers B."/>
            <person name="Leendertz F.H."/>
        </authorList>
    </citation>
    <scope>NUCLEOTIDE SEQUENCE [LARGE SCALE GENOMIC DNA]</scope>
    <source>
        <strain evidence="2 3">USBA 140</strain>
    </source>
</reference>
<dbReference type="InterPro" id="IPR036291">
    <property type="entry name" value="NAD(P)-bd_dom_sf"/>
</dbReference>
<dbReference type="RefSeq" id="WP_097281389.1">
    <property type="nucleotide sequence ID" value="NZ_OCNJ01000014.1"/>
</dbReference>